<dbReference type="InterPro" id="IPR009057">
    <property type="entry name" value="Homeodomain-like_sf"/>
</dbReference>
<feature type="DNA-binding region" description="H-T-H motif" evidence="2">
    <location>
        <begin position="33"/>
        <end position="52"/>
    </location>
</feature>
<organism evidence="4 5">
    <name type="scientific">Dellaglioa algida DSM 15638</name>
    <dbReference type="NCBI Taxonomy" id="1423719"/>
    <lineage>
        <taxon>Bacteria</taxon>
        <taxon>Bacillati</taxon>
        <taxon>Bacillota</taxon>
        <taxon>Bacilli</taxon>
        <taxon>Lactobacillales</taxon>
        <taxon>Lactobacillaceae</taxon>
        <taxon>Dellaglioa</taxon>
    </lineage>
</organism>
<evidence type="ECO:0000313" key="5">
    <source>
        <dbReference type="Proteomes" id="UP000051450"/>
    </source>
</evidence>
<proteinExistence type="predicted"/>
<dbReference type="PANTHER" id="PTHR43479:SF23">
    <property type="entry name" value="HTH TETR-TYPE DOMAIN-CONTAINING PROTEIN"/>
    <property type="match status" value="1"/>
</dbReference>
<dbReference type="PROSITE" id="PS50977">
    <property type="entry name" value="HTH_TETR_2"/>
    <property type="match status" value="1"/>
</dbReference>
<dbReference type="InterPro" id="IPR050624">
    <property type="entry name" value="HTH-type_Tx_Regulator"/>
</dbReference>
<sequence>MVDSNDPRVKRTKQNLKKSLVVLMQHYKVENISVQKITQEANVTRGTFYLHYHDKQDFIDRAMDEILDDFFDNIMIMSKQTPDKKYVYSNPVEVCCLDRVFNYLQDESMMFGVLLNSQEDVAFSDKVYDRLVIYLNNFREQLAGDFEVSKIPNELQVSYVASAHLGFIKRWLRDDMIYTPHYVAKVLKEITGVDTSNGVNLTHFFVENEG</sequence>
<dbReference type="GO" id="GO:0003677">
    <property type="term" value="F:DNA binding"/>
    <property type="evidence" value="ECO:0007669"/>
    <property type="project" value="UniProtKB-UniRule"/>
</dbReference>
<evidence type="ECO:0000313" key="4">
    <source>
        <dbReference type="EMBL" id="KRK46478.1"/>
    </source>
</evidence>
<dbReference type="STRING" id="1423719.FC66_GL000101"/>
<dbReference type="Gene3D" id="1.10.357.10">
    <property type="entry name" value="Tetracycline Repressor, domain 2"/>
    <property type="match status" value="1"/>
</dbReference>
<gene>
    <name evidence="4" type="ORF">FC66_GL000101</name>
</gene>
<dbReference type="SUPFAM" id="SSF46689">
    <property type="entry name" value="Homeodomain-like"/>
    <property type="match status" value="1"/>
</dbReference>
<dbReference type="Pfam" id="PF14278">
    <property type="entry name" value="TetR_C_8"/>
    <property type="match status" value="1"/>
</dbReference>
<dbReference type="OrthoDB" id="9810250at2"/>
<dbReference type="InterPro" id="IPR039532">
    <property type="entry name" value="TetR_C_Firmicutes"/>
</dbReference>
<protein>
    <submittedName>
        <fullName evidence="4">TetR family transcriptional regulator</fullName>
    </submittedName>
</protein>
<reference evidence="4 5" key="1">
    <citation type="journal article" date="2015" name="Genome Announc.">
        <title>Expanding the biotechnology potential of lactobacilli through comparative genomics of 213 strains and associated genera.</title>
        <authorList>
            <person name="Sun Z."/>
            <person name="Harris H.M."/>
            <person name="McCann A."/>
            <person name="Guo C."/>
            <person name="Argimon S."/>
            <person name="Zhang W."/>
            <person name="Yang X."/>
            <person name="Jeffery I.B."/>
            <person name="Cooney J.C."/>
            <person name="Kagawa T.F."/>
            <person name="Liu W."/>
            <person name="Song Y."/>
            <person name="Salvetti E."/>
            <person name="Wrobel A."/>
            <person name="Rasinkangas P."/>
            <person name="Parkhill J."/>
            <person name="Rea M.C."/>
            <person name="O'Sullivan O."/>
            <person name="Ritari J."/>
            <person name="Douillard F.P."/>
            <person name="Paul Ross R."/>
            <person name="Yang R."/>
            <person name="Briner A.E."/>
            <person name="Felis G.E."/>
            <person name="de Vos W.M."/>
            <person name="Barrangou R."/>
            <person name="Klaenhammer T.R."/>
            <person name="Caufield P.W."/>
            <person name="Cui Y."/>
            <person name="Zhang H."/>
            <person name="O'Toole P.W."/>
        </authorList>
    </citation>
    <scope>NUCLEOTIDE SEQUENCE [LARGE SCALE GENOMIC DNA]</scope>
    <source>
        <strain evidence="4 5">DSM 15638</strain>
    </source>
</reference>
<comment type="caution">
    <text evidence="4">The sequence shown here is derived from an EMBL/GenBank/DDBJ whole genome shotgun (WGS) entry which is preliminary data.</text>
</comment>
<dbReference type="PANTHER" id="PTHR43479">
    <property type="entry name" value="ACREF/ENVCD OPERON REPRESSOR-RELATED"/>
    <property type="match status" value="1"/>
</dbReference>
<dbReference type="InterPro" id="IPR001647">
    <property type="entry name" value="HTH_TetR"/>
</dbReference>
<dbReference type="PATRIC" id="fig|1423719.4.peg.103"/>
<keyword evidence="5" id="KW-1185">Reference proteome</keyword>
<name>A0A0R1HIM1_9LACO</name>
<dbReference type="AlphaFoldDB" id="A0A0R1HIM1"/>
<dbReference type="RefSeq" id="WP_057973423.1">
    <property type="nucleotide sequence ID" value="NZ_AZDI01000001.1"/>
</dbReference>
<feature type="domain" description="HTH tetR-type" evidence="3">
    <location>
        <begin position="10"/>
        <end position="70"/>
    </location>
</feature>
<evidence type="ECO:0000256" key="2">
    <source>
        <dbReference type="PROSITE-ProRule" id="PRU00335"/>
    </source>
</evidence>
<dbReference type="Proteomes" id="UP000051450">
    <property type="component" value="Unassembled WGS sequence"/>
</dbReference>
<keyword evidence="1 2" id="KW-0238">DNA-binding</keyword>
<accession>A0A0R1HIM1</accession>
<evidence type="ECO:0000256" key="1">
    <source>
        <dbReference type="ARBA" id="ARBA00023125"/>
    </source>
</evidence>
<evidence type="ECO:0000259" key="3">
    <source>
        <dbReference type="PROSITE" id="PS50977"/>
    </source>
</evidence>
<dbReference type="EMBL" id="AZDI01000001">
    <property type="protein sequence ID" value="KRK46478.1"/>
    <property type="molecule type" value="Genomic_DNA"/>
</dbReference>